<gene>
    <name evidence="2" type="ORF">ARMGADRAFT_566337</name>
</gene>
<evidence type="ECO:0000256" key="1">
    <source>
        <dbReference type="SAM" id="Phobius"/>
    </source>
</evidence>
<evidence type="ECO:0000313" key="2">
    <source>
        <dbReference type="EMBL" id="PBK98025.1"/>
    </source>
</evidence>
<evidence type="ECO:0000313" key="3">
    <source>
        <dbReference type="Proteomes" id="UP000217790"/>
    </source>
</evidence>
<keyword evidence="1" id="KW-0812">Transmembrane</keyword>
<organism evidence="2 3">
    <name type="scientific">Armillaria gallica</name>
    <name type="common">Bulbous honey fungus</name>
    <name type="synonym">Armillaria bulbosa</name>
    <dbReference type="NCBI Taxonomy" id="47427"/>
    <lineage>
        <taxon>Eukaryota</taxon>
        <taxon>Fungi</taxon>
        <taxon>Dikarya</taxon>
        <taxon>Basidiomycota</taxon>
        <taxon>Agaricomycotina</taxon>
        <taxon>Agaricomycetes</taxon>
        <taxon>Agaricomycetidae</taxon>
        <taxon>Agaricales</taxon>
        <taxon>Marasmiineae</taxon>
        <taxon>Physalacriaceae</taxon>
        <taxon>Armillaria</taxon>
    </lineage>
</organism>
<protein>
    <submittedName>
        <fullName evidence="2">Uncharacterized protein</fullName>
    </submittedName>
</protein>
<keyword evidence="1" id="KW-1133">Transmembrane helix</keyword>
<proteinExistence type="predicted"/>
<dbReference type="EMBL" id="KZ293648">
    <property type="protein sequence ID" value="PBK98025.1"/>
    <property type="molecule type" value="Genomic_DNA"/>
</dbReference>
<accession>A0A2H3DS36</accession>
<feature type="transmembrane region" description="Helical" evidence="1">
    <location>
        <begin position="30"/>
        <end position="50"/>
    </location>
</feature>
<dbReference type="InParanoid" id="A0A2H3DS36"/>
<name>A0A2H3DS36_ARMGA</name>
<reference evidence="3" key="1">
    <citation type="journal article" date="2017" name="Nat. Ecol. Evol.">
        <title>Genome expansion and lineage-specific genetic innovations in the forest pathogenic fungi Armillaria.</title>
        <authorList>
            <person name="Sipos G."/>
            <person name="Prasanna A.N."/>
            <person name="Walter M.C."/>
            <person name="O'Connor E."/>
            <person name="Balint B."/>
            <person name="Krizsan K."/>
            <person name="Kiss B."/>
            <person name="Hess J."/>
            <person name="Varga T."/>
            <person name="Slot J."/>
            <person name="Riley R."/>
            <person name="Boka B."/>
            <person name="Rigling D."/>
            <person name="Barry K."/>
            <person name="Lee J."/>
            <person name="Mihaltcheva S."/>
            <person name="LaButti K."/>
            <person name="Lipzen A."/>
            <person name="Waldron R."/>
            <person name="Moloney N.M."/>
            <person name="Sperisen C."/>
            <person name="Kredics L."/>
            <person name="Vagvoelgyi C."/>
            <person name="Patrignani A."/>
            <person name="Fitzpatrick D."/>
            <person name="Nagy I."/>
            <person name="Doyle S."/>
            <person name="Anderson J.B."/>
            <person name="Grigoriev I.V."/>
            <person name="Gueldener U."/>
            <person name="Muensterkoetter M."/>
            <person name="Nagy L.G."/>
        </authorList>
    </citation>
    <scope>NUCLEOTIDE SEQUENCE [LARGE SCALE GENOMIC DNA]</scope>
    <source>
        <strain evidence="3">Ar21-2</strain>
    </source>
</reference>
<keyword evidence="1" id="KW-0472">Membrane</keyword>
<keyword evidence="3" id="KW-1185">Reference proteome</keyword>
<sequence>MFQISRNSDFSFSSYINTISWTVEILSHSLPIMLCLYLFTIASLVCIAIAQQHNPELIVNGTANDG</sequence>
<dbReference type="AlphaFoldDB" id="A0A2H3DS36"/>
<dbReference type="Proteomes" id="UP000217790">
    <property type="component" value="Unassembled WGS sequence"/>
</dbReference>